<feature type="compositionally biased region" description="Basic and acidic residues" evidence="1">
    <location>
        <begin position="234"/>
        <end position="252"/>
    </location>
</feature>
<evidence type="ECO:0000313" key="2">
    <source>
        <dbReference type="EMBL" id="KIW53885.1"/>
    </source>
</evidence>
<dbReference type="GeneID" id="25328203"/>
<dbReference type="HOGENOM" id="CLU_055842_0_0_1"/>
<feature type="compositionally biased region" description="Low complexity" evidence="1">
    <location>
        <begin position="125"/>
        <end position="136"/>
    </location>
</feature>
<dbReference type="STRING" id="348802.A0A0D2EH06"/>
<organism evidence="2 3">
    <name type="scientific">Exophiala xenobiotica</name>
    <dbReference type="NCBI Taxonomy" id="348802"/>
    <lineage>
        <taxon>Eukaryota</taxon>
        <taxon>Fungi</taxon>
        <taxon>Dikarya</taxon>
        <taxon>Ascomycota</taxon>
        <taxon>Pezizomycotina</taxon>
        <taxon>Eurotiomycetes</taxon>
        <taxon>Chaetothyriomycetidae</taxon>
        <taxon>Chaetothyriales</taxon>
        <taxon>Herpotrichiellaceae</taxon>
        <taxon>Exophiala</taxon>
    </lineage>
</organism>
<dbReference type="Proteomes" id="UP000054342">
    <property type="component" value="Unassembled WGS sequence"/>
</dbReference>
<feature type="compositionally biased region" description="Basic and acidic residues" evidence="1">
    <location>
        <begin position="395"/>
        <end position="405"/>
    </location>
</feature>
<sequence length="427" mass="46417">MATLVPFTTPARQPFGVLSDTKVRSLQSLKNRQNAITPSSVPSLKRRAPSPEMGSDSENIDPNMLDSLQKRKRSAFEDDVSASKASRYSLNVTSNSSTYGKRRLETPANYTPRLDTIIKPSATTLASAPAAAAGRSPTRRRSSLLKSSKRLNLPTFSVGTQPLSLSLSAALSGTKKSQRLHQSGKSQSRGSTIEDSKPQSWFFDIYEESEETQEYRMNEWTMTQTATGLDISDDESKAVSKSEKLDRGKENVDPNEQSAPVTRSMAAAAVARQEKDVIAMMDDEPRTPLADLNPAKFYAEGLDATSVVLVHDDDAETDIEEETAPAPRDFTFQAPASLTAKVIEDLNTPSLGEILRSATPYNLEASDAVPIEQSDFAAVENNGSEIGIEIWESESAKDENEKVEADVPFTPGSSGVGDENVFALQEL</sequence>
<dbReference type="EMBL" id="KN847320">
    <property type="protein sequence ID" value="KIW53885.1"/>
    <property type="molecule type" value="Genomic_DNA"/>
</dbReference>
<dbReference type="RefSeq" id="XP_013314470.1">
    <property type="nucleotide sequence ID" value="XM_013459016.1"/>
</dbReference>
<keyword evidence="3" id="KW-1185">Reference proteome</keyword>
<evidence type="ECO:0000256" key="1">
    <source>
        <dbReference type="SAM" id="MobiDB-lite"/>
    </source>
</evidence>
<feature type="region of interest" description="Disordered" evidence="1">
    <location>
        <begin position="229"/>
        <end position="263"/>
    </location>
</feature>
<feature type="compositionally biased region" description="Polar residues" evidence="1">
    <location>
        <begin position="83"/>
        <end position="99"/>
    </location>
</feature>
<feature type="region of interest" description="Disordered" evidence="1">
    <location>
        <begin position="173"/>
        <end position="196"/>
    </location>
</feature>
<dbReference type="RefSeq" id="XP_013314469.1">
    <property type="nucleotide sequence ID" value="XM_013459015.1"/>
</dbReference>
<feature type="compositionally biased region" description="Basic residues" evidence="1">
    <location>
        <begin position="137"/>
        <end position="148"/>
    </location>
</feature>
<proteinExistence type="predicted"/>
<feature type="region of interest" description="Disordered" evidence="1">
    <location>
        <begin position="125"/>
        <end position="148"/>
    </location>
</feature>
<protein>
    <submittedName>
        <fullName evidence="2">Uncharacterized protein</fullName>
    </submittedName>
</protein>
<accession>A0A0D2EH06</accession>
<feature type="region of interest" description="Disordered" evidence="1">
    <location>
        <begin position="28"/>
        <end position="106"/>
    </location>
</feature>
<gene>
    <name evidence="2" type="ORF">PV05_06295</name>
</gene>
<dbReference type="OrthoDB" id="425602at2759"/>
<dbReference type="EMBL" id="KN847320">
    <property type="protein sequence ID" value="KIW53886.1"/>
    <property type="molecule type" value="Genomic_DNA"/>
</dbReference>
<name>A0A0D2EH06_9EURO</name>
<feature type="compositionally biased region" description="Polar residues" evidence="1">
    <location>
        <begin position="180"/>
        <end position="191"/>
    </location>
</feature>
<feature type="region of interest" description="Disordered" evidence="1">
    <location>
        <begin position="395"/>
        <end position="417"/>
    </location>
</feature>
<evidence type="ECO:0000313" key="3">
    <source>
        <dbReference type="Proteomes" id="UP000054342"/>
    </source>
</evidence>
<dbReference type="AlphaFoldDB" id="A0A0D2EH06"/>
<reference evidence="2 3" key="1">
    <citation type="submission" date="2015-01" db="EMBL/GenBank/DDBJ databases">
        <title>The Genome Sequence of Exophiala xenobiotica CBS118157.</title>
        <authorList>
            <consortium name="The Broad Institute Genomics Platform"/>
            <person name="Cuomo C."/>
            <person name="de Hoog S."/>
            <person name="Gorbushina A."/>
            <person name="Stielow B."/>
            <person name="Teixiera M."/>
            <person name="Abouelleil A."/>
            <person name="Chapman S.B."/>
            <person name="Priest M."/>
            <person name="Young S.K."/>
            <person name="Wortman J."/>
            <person name="Nusbaum C."/>
            <person name="Birren B."/>
        </authorList>
    </citation>
    <scope>NUCLEOTIDE SEQUENCE [LARGE SCALE GENOMIC DNA]</scope>
    <source>
        <strain evidence="2 3">CBS 118157</strain>
    </source>
</reference>
<feature type="compositionally biased region" description="Polar residues" evidence="1">
    <location>
        <begin position="28"/>
        <end position="42"/>
    </location>
</feature>